<organism evidence="2 3">
    <name type="scientific">Symbiodinium natans</name>
    <dbReference type="NCBI Taxonomy" id="878477"/>
    <lineage>
        <taxon>Eukaryota</taxon>
        <taxon>Sar</taxon>
        <taxon>Alveolata</taxon>
        <taxon>Dinophyceae</taxon>
        <taxon>Suessiales</taxon>
        <taxon>Symbiodiniaceae</taxon>
        <taxon>Symbiodinium</taxon>
    </lineage>
</organism>
<dbReference type="PROSITE" id="PS51419">
    <property type="entry name" value="RAB"/>
    <property type="match status" value="1"/>
</dbReference>
<dbReference type="EMBL" id="CAJNDS010002662">
    <property type="protein sequence ID" value="CAE7559409.1"/>
    <property type="molecule type" value="Genomic_DNA"/>
</dbReference>
<dbReference type="InterPro" id="IPR005225">
    <property type="entry name" value="Small_GTP-bd"/>
</dbReference>
<dbReference type="Proteomes" id="UP000604046">
    <property type="component" value="Unassembled WGS sequence"/>
</dbReference>
<dbReference type="SMART" id="SM00175">
    <property type="entry name" value="RAB"/>
    <property type="match status" value="1"/>
</dbReference>
<comment type="caution">
    <text evidence="2">The sequence shown here is derived from an EMBL/GenBank/DDBJ whole genome shotgun (WGS) entry which is preliminary data.</text>
</comment>
<sequence length="226" mass="23827">MTASSNDVSALAQALAEIAQEDPVGAASLLGLPAAAAGSLASNTHSAITPATQTVADLITDCDDFDVDVTFNVAVVGSSCAGKSCLLQRFAQGSFNDEYRRTLVTSFIEKRHCLAGGDITFHLWDTPGGDDPRALAESCCKRSKACIVAYSAEDRQSFEAAELWVVMLRELCPGLLLALAHCKSDRPEFCDSVTLAMAKSLAAKLEIRMFSTSACGSTALDHSQSP</sequence>
<dbReference type="Pfam" id="PF00071">
    <property type="entry name" value="Ras"/>
    <property type="match status" value="1"/>
</dbReference>
<evidence type="ECO:0000313" key="3">
    <source>
        <dbReference type="Proteomes" id="UP000604046"/>
    </source>
</evidence>
<dbReference type="InterPro" id="IPR001806">
    <property type="entry name" value="Small_GTPase"/>
</dbReference>
<proteinExistence type="predicted"/>
<gene>
    <name evidence="2" type="primary">Rab23</name>
    <name evidence="2" type="ORF">SNAT2548_LOCUS31517</name>
</gene>
<evidence type="ECO:0000256" key="1">
    <source>
        <dbReference type="ARBA" id="ARBA00022741"/>
    </source>
</evidence>
<dbReference type="Gene3D" id="3.40.50.300">
    <property type="entry name" value="P-loop containing nucleotide triphosphate hydrolases"/>
    <property type="match status" value="1"/>
</dbReference>
<keyword evidence="3" id="KW-1185">Reference proteome</keyword>
<dbReference type="GO" id="GO:0003924">
    <property type="term" value="F:GTPase activity"/>
    <property type="evidence" value="ECO:0007669"/>
    <property type="project" value="InterPro"/>
</dbReference>
<dbReference type="SUPFAM" id="SSF52540">
    <property type="entry name" value="P-loop containing nucleoside triphosphate hydrolases"/>
    <property type="match status" value="1"/>
</dbReference>
<dbReference type="SMART" id="SM00174">
    <property type="entry name" value="RHO"/>
    <property type="match status" value="1"/>
</dbReference>
<dbReference type="SMART" id="SM00173">
    <property type="entry name" value="RAS"/>
    <property type="match status" value="1"/>
</dbReference>
<keyword evidence="1" id="KW-0547">Nucleotide-binding</keyword>
<dbReference type="GO" id="GO:0005525">
    <property type="term" value="F:GTP binding"/>
    <property type="evidence" value="ECO:0007669"/>
    <property type="project" value="InterPro"/>
</dbReference>
<evidence type="ECO:0000313" key="2">
    <source>
        <dbReference type="EMBL" id="CAE7559409.1"/>
    </source>
</evidence>
<dbReference type="InterPro" id="IPR027417">
    <property type="entry name" value="P-loop_NTPase"/>
</dbReference>
<dbReference type="PRINTS" id="PR00449">
    <property type="entry name" value="RASTRNSFRMNG"/>
</dbReference>
<dbReference type="AlphaFoldDB" id="A0A812U0T9"/>
<protein>
    <submittedName>
        <fullName evidence="2">Rab23 protein</fullName>
    </submittedName>
</protein>
<accession>A0A812U0T9</accession>
<dbReference type="NCBIfam" id="TIGR00231">
    <property type="entry name" value="small_GTP"/>
    <property type="match status" value="1"/>
</dbReference>
<dbReference type="OrthoDB" id="437289at2759"/>
<reference evidence="2" key="1">
    <citation type="submission" date="2021-02" db="EMBL/GenBank/DDBJ databases">
        <authorList>
            <person name="Dougan E. K."/>
            <person name="Rhodes N."/>
            <person name="Thang M."/>
            <person name="Chan C."/>
        </authorList>
    </citation>
    <scope>NUCLEOTIDE SEQUENCE</scope>
</reference>
<dbReference type="PANTHER" id="PTHR47978">
    <property type="match status" value="1"/>
</dbReference>
<name>A0A812U0T9_9DINO</name>